<evidence type="ECO:0000313" key="3">
    <source>
        <dbReference type="Proteomes" id="UP000076925"/>
    </source>
</evidence>
<comment type="caution">
    <text evidence="2">The sequence shown here is derived from an EMBL/GenBank/DDBJ whole genome shotgun (WGS) entry which is preliminary data.</text>
</comment>
<dbReference type="Proteomes" id="UP000076925">
    <property type="component" value="Unassembled WGS sequence"/>
</dbReference>
<dbReference type="OrthoDB" id="4863277at2"/>
<dbReference type="Gene3D" id="3.30.460.10">
    <property type="entry name" value="Beta Polymerase, domain 2"/>
    <property type="match status" value="1"/>
</dbReference>
<dbReference type="RefSeq" id="WP_017749979.1">
    <property type="nucleotide sequence ID" value="NZ_KQ976356.1"/>
</dbReference>
<feature type="domain" description="Polymerase nucleotidyl transferase" evidence="1">
    <location>
        <begin position="22"/>
        <end position="60"/>
    </location>
</feature>
<evidence type="ECO:0000313" key="2">
    <source>
        <dbReference type="EMBL" id="KYC34671.1"/>
    </source>
</evidence>
<organism evidence="2 3">
    <name type="scientific">Scytonema hofmannii PCC 7110</name>
    <dbReference type="NCBI Taxonomy" id="128403"/>
    <lineage>
        <taxon>Bacteria</taxon>
        <taxon>Bacillati</taxon>
        <taxon>Cyanobacteriota</taxon>
        <taxon>Cyanophyceae</taxon>
        <taxon>Nostocales</taxon>
        <taxon>Scytonemataceae</taxon>
        <taxon>Scytonema</taxon>
    </lineage>
</organism>
<dbReference type="SUPFAM" id="SSF81301">
    <property type="entry name" value="Nucleotidyltransferase"/>
    <property type="match status" value="1"/>
</dbReference>
<accession>A0A139WQF5</accession>
<dbReference type="InterPro" id="IPR043519">
    <property type="entry name" value="NT_sf"/>
</dbReference>
<dbReference type="EMBL" id="ANNX02000077">
    <property type="protein sequence ID" value="KYC34671.1"/>
    <property type="molecule type" value="Genomic_DNA"/>
</dbReference>
<dbReference type="GO" id="GO:0016779">
    <property type="term" value="F:nucleotidyltransferase activity"/>
    <property type="evidence" value="ECO:0007669"/>
    <property type="project" value="InterPro"/>
</dbReference>
<dbReference type="AlphaFoldDB" id="A0A139WQF5"/>
<name>A0A139WQF5_9CYAN</name>
<evidence type="ECO:0000259" key="1">
    <source>
        <dbReference type="Pfam" id="PF01909"/>
    </source>
</evidence>
<protein>
    <recommendedName>
        <fullName evidence="1">Polymerase nucleotidyl transferase domain-containing protein</fullName>
    </recommendedName>
</protein>
<gene>
    <name evidence="2" type="ORF">WA1_50615</name>
</gene>
<keyword evidence="3" id="KW-1185">Reference proteome</keyword>
<reference evidence="2 3" key="1">
    <citation type="journal article" date="2013" name="Genome Biol. Evol.">
        <title>Genomes of Stigonematalean cyanobacteria (subsection V) and the evolution of oxygenic photosynthesis from prokaryotes to plastids.</title>
        <authorList>
            <person name="Dagan T."/>
            <person name="Roettger M."/>
            <person name="Stucken K."/>
            <person name="Landan G."/>
            <person name="Koch R."/>
            <person name="Major P."/>
            <person name="Gould S.B."/>
            <person name="Goremykin V.V."/>
            <person name="Rippka R."/>
            <person name="Tandeau de Marsac N."/>
            <person name="Gugger M."/>
            <person name="Lockhart P.J."/>
            <person name="Allen J.F."/>
            <person name="Brune I."/>
            <person name="Maus I."/>
            <person name="Puhler A."/>
            <person name="Martin W.F."/>
        </authorList>
    </citation>
    <scope>NUCLEOTIDE SEQUENCE [LARGE SCALE GENOMIC DNA]</scope>
    <source>
        <strain evidence="2 3">PCC 7110</strain>
    </source>
</reference>
<dbReference type="Pfam" id="PF01909">
    <property type="entry name" value="NTP_transf_2"/>
    <property type="match status" value="1"/>
</dbReference>
<dbReference type="InterPro" id="IPR002934">
    <property type="entry name" value="Polymerase_NTP_transf_dom"/>
</dbReference>
<sequence>MNDRRQYLLELAKRNVKAYTANSKVKAAMVTGSVAEGLCDEYSDIDMSIYYSDLPTDEELQIARQQNQGSEPLWVIGDRSDGGFAEAYLVNGVECQFGHVTIAQWEQDIANILEKFDVKTPLMKAMSGTLICIPLYNEILIQQWKAKVAEYPDALAQAMVEQHLHFFPLWGVQQHLAERDATLFYYQVLVEAAQNLLGVLSGLNRLYYSTFQFKRMRRFVEQMSIAPKNVADRIENLFHAAPDPAADRLEELVQETLDLVDIHMPQVDTSLAKRRLGWRQQPWQLPPEKS</sequence>
<proteinExistence type="predicted"/>